<evidence type="ECO:0000256" key="8">
    <source>
        <dbReference type="SAM" id="MobiDB-lite"/>
    </source>
</evidence>
<dbReference type="GO" id="GO:0008017">
    <property type="term" value="F:microtubule binding"/>
    <property type="evidence" value="ECO:0007669"/>
    <property type="project" value="InterPro"/>
</dbReference>
<evidence type="ECO:0000256" key="3">
    <source>
        <dbReference type="ARBA" id="ARBA00022741"/>
    </source>
</evidence>
<dbReference type="Gene3D" id="3.40.850.10">
    <property type="entry name" value="Kinesin motor domain"/>
    <property type="match status" value="1"/>
</dbReference>
<keyword evidence="11" id="KW-1185">Reference proteome</keyword>
<accession>A0A812UE80</accession>
<keyword evidence="5 7" id="KW-0175">Coiled coil</keyword>
<proteinExistence type="inferred from homology"/>
<sequence length="328" mass="35833">MAEMEDKPSEEVIKQVCATLRQWSLEGPPRNPRRTAGELAVSLEAALSPAQEPSQKEEEAQTDPEVNEAAELRRLLGELRLEYEDLSTESRERSAELLVAEKAKAELEEKFHDASRREEQLRASCDASMASSEAEQLEVSQLRRRVAALSAHLSSVLSPVSAACRIRPLSSYKDSDLGTRTLSVDGPEITVEDAMGRLRKFKIDRVLDDAPQEDLFLAAAPWVEHAALGGSSCVFAYGATGSGKTHSILGEGDETRPGLAHHAIRRLIEGQNCGEVRISMLEVYCEQIRDLLASCEGGAQPTLACSRRDGQGKMMLDYVEVTLGEAGV</sequence>
<evidence type="ECO:0000256" key="2">
    <source>
        <dbReference type="ARBA" id="ARBA00022490"/>
    </source>
</evidence>
<comment type="similarity">
    <text evidence="6">Belongs to the TRAFAC class myosin-kinesin ATPase superfamily. Kinesin family.</text>
</comment>
<protein>
    <submittedName>
        <fullName evidence="10">KIN14B protein</fullName>
    </submittedName>
</protein>
<evidence type="ECO:0000256" key="4">
    <source>
        <dbReference type="ARBA" id="ARBA00022840"/>
    </source>
</evidence>
<keyword evidence="2" id="KW-0963">Cytoplasm</keyword>
<evidence type="ECO:0000259" key="9">
    <source>
        <dbReference type="PROSITE" id="PS50067"/>
    </source>
</evidence>
<feature type="region of interest" description="Disordered" evidence="8">
    <location>
        <begin position="44"/>
        <end position="66"/>
    </location>
</feature>
<dbReference type="GO" id="GO:0005737">
    <property type="term" value="C:cytoplasm"/>
    <property type="evidence" value="ECO:0007669"/>
    <property type="project" value="UniProtKB-SubCell"/>
</dbReference>
<name>A0A812UE80_9DINO</name>
<evidence type="ECO:0000256" key="5">
    <source>
        <dbReference type="ARBA" id="ARBA00023054"/>
    </source>
</evidence>
<evidence type="ECO:0000256" key="1">
    <source>
        <dbReference type="ARBA" id="ARBA00004496"/>
    </source>
</evidence>
<dbReference type="GO" id="GO:0005524">
    <property type="term" value="F:ATP binding"/>
    <property type="evidence" value="ECO:0007669"/>
    <property type="project" value="UniProtKB-UniRule"/>
</dbReference>
<gene>
    <name evidence="10" type="primary">KIN14B</name>
    <name evidence="10" type="ORF">SNAT2548_LOCUS32626</name>
</gene>
<dbReference type="GO" id="GO:0051231">
    <property type="term" value="P:spindle elongation"/>
    <property type="evidence" value="ECO:0007669"/>
    <property type="project" value="TreeGrafter"/>
</dbReference>
<feature type="binding site" evidence="6">
    <location>
        <begin position="238"/>
        <end position="245"/>
    </location>
    <ligand>
        <name>ATP</name>
        <dbReference type="ChEBI" id="CHEBI:30616"/>
    </ligand>
</feature>
<dbReference type="GO" id="GO:0005875">
    <property type="term" value="C:microtubule associated complex"/>
    <property type="evidence" value="ECO:0007669"/>
    <property type="project" value="TreeGrafter"/>
</dbReference>
<dbReference type="Proteomes" id="UP000604046">
    <property type="component" value="Unassembled WGS sequence"/>
</dbReference>
<dbReference type="SMART" id="SM00129">
    <property type="entry name" value="KISc"/>
    <property type="match status" value="1"/>
</dbReference>
<keyword evidence="4 6" id="KW-0067">ATP-binding</keyword>
<keyword evidence="6" id="KW-0505">Motor protein</keyword>
<dbReference type="InterPro" id="IPR027640">
    <property type="entry name" value="Kinesin-like_fam"/>
</dbReference>
<comment type="subcellular location">
    <subcellularLocation>
        <location evidence="1">Cytoplasm</location>
    </subcellularLocation>
</comment>
<dbReference type="InterPro" id="IPR001752">
    <property type="entry name" value="Kinesin_motor_dom"/>
</dbReference>
<keyword evidence="3 6" id="KW-0547">Nucleotide-binding</keyword>
<dbReference type="OrthoDB" id="3176171at2759"/>
<dbReference type="Pfam" id="PF00225">
    <property type="entry name" value="Kinesin"/>
    <property type="match status" value="1"/>
</dbReference>
<dbReference type="SUPFAM" id="SSF52540">
    <property type="entry name" value="P-loop containing nucleoside triphosphate hydrolases"/>
    <property type="match status" value="1"/>
</dbReference>
<feature type="coiled-coil region" evidence="7">
    <location>
        <begin position="69"/>
        <end position="124"/>
    </location>
</feature>
<dbReference type="PANTHER" id="PTHR47969:SF15">
    <property type="entry name" value="CHROMOSOME-ASSOCIATED KINESIN KIF4A-RELATED"/>
    <property type="match status" value="1"/>
</dbReference>
<dbReference type="PROSITE" id="PS50067">
    <property type="entry name" value="KINESIN_MOTOR_2"/>
    <property type="match status" value="1"/>
</dbReference>
<dbReference type="InterPro" id="IPR036961">
    <property type="entry name" value="Kinesin_motor_dom_sf"/>
</dbReference>
<dbReference type="GO" id="GO:0003777">
    <property type="term" value="F:microtubule motor activity"/>
    <property type="evidence" value="ECO:0007669"/>
    <property type="project" value="InterPro"/>
</dbReference>
<dbReference type="EMBL" id="CAJNDS010002718">
    <property type="protein sequence ID" value="CAE7572513.1"/>
    <property type="molecule type" value="Genomic_DNA"/>
</dbReference>
<dbReference type="InterPro" id="IPR027417">
    <property type="entry name" value="P-loop_NTPase"/>
</dbReference>
<dbReference type="PANTHER" id="PTHR47969">
    <property type="entry name" value="CHROMOSOME-ASSOCIATED KINESIN KIF4A-RELATED"/>
    <property type="match status" value="1"/>
</dbReference>
<evidence type="ECO:0000313" key="11">
    <source>
        <dbReference type="Proteomes" id="UP000604046"/>
    </source>
</evidence>
<reference evidence="10" key="1">
    <citation type="submission" date="2021-02" db="EMBL/GenBank/DDBJ databases">
        <authorList>
            <person name="Dougan E. K."/>
            <person name="Rhodes N."/>
            <person name="Thang M."/>
            <person name="Chan C."/>
        </authorList>
    </citation>
    <scope>NUCLEOTIDE SEQUENCE</scope>
</reference>
<dbReference type="AlphaFoldDB" id="A0A812UE80"/>
<comment type="caution">
    <text evidence="10">The sequence shown here is derived from an EMBL/GenBank/DDBJ whole genome shotgun (WGS) entry which is preliminary data.</text>
</comment>
<dbReference type="GO" id="GO:0007052">
    <property type="term" value="P:mitotic spindle organization"/>
    <property type="evidence" value="ECO:0007669"/>
    <property type="project" value="TreeGrafter"/>
</dbReference>
<dbReference type="GO" id="GO:0007018">
    <property type="term" value="P:microtubule-based movement"/>
    <property type="evidence" value="ECO:0007669"/>
    <property type="project" value="InterPro"/>
</dbReference>
<evidence type="ECO:0000313" key="10">
    <source>
        <dbReference type="EMBL" id="CAE7572513.1"/>
    </source>
</evidence>
<feature type="domain" description="Kinesin motor" evidence="9">
    <location>
        <begin position="159"/>
        <end position="328"/>
    </location>
</feature>
<evidence type="ECO:0000256" key="7">
    <source>
        <dbReference type="SAM" id="Coils"/>
    </source>
</evidence>
<organism evidence="10 11">
    <name type="scientific">Symbiodinium natans</name>
    <dbReference type="NCBI Taxonomy" id="878477"/>
    <lineage>
        <taxon>Eukaryota</taxon>
        <taxon>Sar</taxon>
        <taxon>Alveolata</taxon>
        <taxon>Dinophyceae</taxon>
        <taxon>Suessiales</taxon>
        <taxon>Symbiodiniaceae</taxon>
        <taxon>Symbiodinium</taxon>
    </lineage>
</organism>
<evidence type="ECO:0000256" key="6">
    <source>
        <dbReference type="PROSITE-ProRule" id="PRU00283"/>
    </source>
</evidence>